<protein>
    <submittedName>
        <fullName evidence="1">Uncharacterized protein</fullName>
    </submittedName>
</protein>
<dbReference type="EMBL" id="DS268166">
    <property type="protein sequence ID" value="KMU78556.1"/>
    <property type="molecule type" value="Genomic_DNA"/>
</dbReference>
<organism evidence="1 2">
    <name type="scientific">Coccidioides immitis RMSCC 3703</name>
    <dbReference type="NCBI Taxonomy" id="454286"/>
    <lineage>
        <taxon>Eukaryota</taxon>
        <taxon>Fungi</taxon>
        <taxon>Dikarya</taxon>
        <taxon>Ascomycota</taxon>
        <taxon>Pezizomycotina</taxon>
        <taxon>Eurotiomycetes</taxon>
        <taxon>Eurotiomycetidae</taxon>
        <taxon>Onygenales</taxon>
        <taxon>Onygenaceae</taxon>
        <taxon>Coccidioides</taxon>
    </lineage>
</organism>
<dbReference type="Proteomes" id="UP000054559">
    <property type="component" value="Unassembled WGS sequence"/>
</dbReference>
<gene>
    <name evidence="1" type="ORF">CISG_07216</name>
</gene>
<evidence type="ECO:0000313" key="2">
    <source>
        <dbReference type="Proteomes" id="UP000054559"/>
    </source>
</evidence>
<evidence type="ECO:0000313" key="1">
    <source>
        <dbReference type="EMBL" id="KMU78556.1"/>
    </source>
</evidence>
<reference evidence="2" key="1">
    <citation type="journal article" date="2010" name="Genome Res.">
        <title>Population genomic sequencing of Coccidioides fungi reveals recent hybridization and transposon control.</title>
        <authorList>
            <person name="Neafsey D.E."/>
            <person name="Barker B.M."/>
            <person name="Sharpton T.J."/>
            <person name="Stajich J.E."/>
            <person name="Park D.J."/>
            <person name="Whiston E."/>
            <person name="Hung C.-Y."/>
            <person name="McMahan C."/>
            <person name="White J."/>
            <person name="Sykes S."/>
            <person name="Heiman D."/>
            <person name="Young S."/>
            <person name="Zeng Q."/>
            <person name="Abouelleil A."/>
            <person name="Aftuck L."/>
            <person name="Bessette D."/>
            <person name="Brown A."/>
            <person name="FitzGerald M."/>
            <person name="Lui A."/>
            <person name="Macdonald J.P."/>
            <person name="Priest M."/>
            <person name="Orbach M.J."/>
            <person name="Galgiani J.N."/>
            <person name="Kirkland T.N."/>
            <person name="Cole G.T."/>
            <person name="Birren B.W."/>
            <person name="Henn M.R."/>
            <person name="Taylor J.W."/>
            <person name="Rounsley S.D."/>
        </authorList>
    </citation>
    <scope>NUCLEOTIDE SEQUENCE [LARGE SCALE GENOMIC DNA]</scope>
    <source>
        <strain evidence="2">RMSCC 3703</strain>
    </source>
</reference>
<sequence>MSSAISVTYMGAGPILLQINTKARGVFGLFFYPSHHHVEKLSMLLQFASIPWVSKYLTLASNWSDCSLIGCKQTTPSLSRHA</sequence>
<accession>A0A0J8R1E2</accession>
<dbReference type="AlphaFoldDB" id="A0A0J8R1E2"/>
<name>A0A0J8R1E2_COCIT</name>
<proteinExistence type="predicted"/>